<evidence type="ECO:0000259" key="8">
    <source>
        <dbReference type="Pfam" id="PF25037"/>
    </source>
</evidence>
<feature type="compositionally biased region" description="Basic and acidic residues" evidence="4">
    <location>
        <begin position="1965"/>
        <end position="1980"/>
    </location>
</feature>
<dbReference type="Pfam" id="PF12624">
    <property type="entry name" value="VPS13_N"/>
    <property type="match status" value="2"/>
</dbReference>
<organism evidence="9 10">
    <name type="scientific">Microctonus aethiopoides</name>
    <dbReference type="NCBI Taxonomy" id="144406"/>
    <lineage>
        <taxon>Eukaryota</taxon>
        <taxon>Metazoa</taxon>
        <taxon>Ecdysozoa</taxon>
        <taxon>Arthropoda</taxon>
        <taxon>Hexapoda</taxon>
        <taxon>Insecta</taxon>
        <taxon>Pterygota</taxon>
        <taxon>Neoptera</taxon>
        <taxon>Endopterygota</taxon>
        <taxon>Hymenoptera</taxon>
        <taxon>Apocrita</taxon>
        <taxon>Ichneumonoidea</taxon>
        <taxon>Braconidae</taxon>
        <taxon>Euphorinae</taxon>
        <taxon>Microctonus</taxon>
    </lineage>
</organism>
<dbReference type="Pfam" id="PF25036">
    <property type="entry name" value="VPS13_VAB"/>
    <property type="match status" value="1"/>
</dbReference>
<dbReference type="Pfam" id="PF25033">
    <property type="entry name" value="VPS13_M"/>
    <property type="match status" value="1"/>
</dbReference>
<keyword evidence="2" id="KW-0813">Transport</keyword>
<evidence type="ECO:0000313" key="9">
    <source>
        <dbReference type="EMBL" id="KAK0164246.1"/>
    </source>
</evidence>
<dbReference type="InterPro" id="IPR026847">
    <property type="entry name" value="VPS13"/>
</dbReference>
<sequence length="3460" mass="395399">MFEGAVAAFLNRLLGRYVEDLDTEQFNVGIFSGETYLTDLKLKPEALYQLGLPIRIEIGIVGKVTLKIPWAGLFSQPIILCIEDIYIVAVPSMSGDYDPEIQKRLMRASKRNVLEDLEGDGLFPFGSPSGLLDSLMASVVKNFQITVNNVHIRYEETFSNSSRLACGLCIQSFSMATTNNKWKPGVTAVTSTSIYQLIRVESLSLYLNPNAAPSLPNYSKIWEYSNLLAWKTIMQNSLRTFAMNNDEFQFVVKPFTTKIKVIVNQNAAGQVSRMLVDIVLQDVAMQISEKQFAAFCQLWESLQQGSVERTRFIQKFRSTSSIKQDPKAWWKYAYAVILEQNIRPYTWDYIKNHRKNYKIYKETFVQTLLRPNDTELKLDLQKYEDCLTILNIVVAREHAKIEIKSKQPDCVTVESGSSNIKLVVNCEKIQEICGVPTSPKPNNLIGYENETKFKLELLPKHIEKKYNFTLANWSLSFFSNNREILVATVTQFLTSIETRPELSAYKISARAESLVIEGASSENDLIPLVTADNILTGNAAVNFLAIDFEKNPLNSEFNYDINIRLEAFEVTYHKYALIEIFNFFQRNKSNIQHLAWSIHQAFNRSKEKCLKLINSIMNRRMRINLKLDIKGPYIVFPDNGSIQEGGNILLLDLGRMTLKTELQAPEAQLEDATLMELEELLYDRIHIVLTDSQVLICHSGDDWRESRNWKDSECHIIPKIQANITVSFSIKPDYRLLPKLKLNVSISTLKVNISKYKLTSLNDFICQISIPDPNDIEKFRKSLLKIHDETNQSMLFSSEELIRVRTIVALSSFVMSREKSEYLNSVVPTIINTESERSVISSEFSEEDLEQWIRSVNYSGFDDNISPHNHINLLLRVVIGELSFHASCTSNGREKPYLVLRLCTLYLESAIMEYGPAFQLGVGTIVLADKTNAGITGSYLELISTDGSYDIVGVSYRKVKANCPDFKSHFRSIEQSLVFNVRNLNVVFHRQAFLKLKDYFEDIMCIPYPKQIPNTIEILKYGLNLFKKNEDDPPVPPGAIKLSYSARLQTFVLRLCTKDMDLLEIKILGVESDCIYNANERMILTAYVRGLAIEDLSDITLYSKILTTDDDKLFYLKYVRHAPKLYSASHIGNSPDDVKADGSFKLSVGKINCVLFSEIFRDGRHFIEPFVNLIASLTPAGASRLFVHWSIEELRKSATKLRIFIDIQAPTLLFPQKRDMPNVVVLDLGILTIENFFKKNDKTKFIEDVAQNNHTSIVDNILIKFSSMTISRAIMTLAGVLKTQEPIIEPLQIRLDIKRNIECRSKTGLQIYGLCEIIGSIDTVIINLGQKDLASILNIWEDNVSQIIAIHQRNNMTDESLKEENESKNRNNIEDDVAVKKLEVFFTQDEHPVCEIDMKMTFDGLQFNLFTDSDEDDLFELNDHFPSFQSSIPVLSSPVRDINDGLGKLNLGEIIMSFELYTNKSMSMKVSLKTCILEDTRKEDVIIRKIIQSPAKSAGLNFESCVSVSEPPVFDFTFTQAPAGDKCVDMLIEETRLNLSIPFLLRLTRYFVDSLPNEKIDKGVVNPAYEGGNNSADVQNQKQRNYSQRLPTQCAIDSFDQPGTSVSIRIRKPEILLFGDIKASNSHVILVQAELMIESSRHGGTSAIVCTLSNVCAKSKSQERYRRQAPQWVLRPCDIEICAKEKSPDDRAQITLDISVVNVYLTAGIVCTFNEILSEAAGIFRIVDAKFDRKSGSFEAISHVDLWSPKKIFSVPCRRSGDYSPINSVTIPTDNSAQVRVFNLRPVAIHMMLETEDTIERIPMVKTEMEFSAAINSLDDRFQFDSSFKIHAFCYNAGRGCWEPFIELCTKDDVAYFPWELTIRAYQAEAHELSSCCRHSWNQIKKSTPKRKRSEMYFTDEDPSNEDMIFIRPDTNLTSNISLPEYSFEHDEDSDSNGENSEKLARSFSYLFTKDQSDQDDDSDSDRSSKCEDEGLELTPEHVAETNDCLHDHHYPSIDSDYLTNYIIISAEDRLNFTVTKNTITILDIVLGTFSKNRTGIPLVPTSTGKLNLQNEIGHASCIELRAEENGNSRSSRLIAAKEYRTNEDSPVSIPSSPESEIFGTQYMEYGFIDQEEKAYDKSLTSTVVFPDQSPMHIYDSMTEESLEIHIDGFDNSIVYCPKWQGYKLISLHPAKHEIRYHLVVEVMTDHHLHRTITVRSPLQIRNDTSYALGLYYKKQLAEELQLTHFGEALNPFDNSMRITVIEPNHVYNVPMYITYHFPIHIMPVHFEKYVVSERGIYWKDLSENLNTPKDIYCSAKDENANSFFGVKVLCTEHPKFERTNCHVPQYLISIVPPLVFDNKLPFVVDINVPSIDYDVRIEPGERINVYSIRCDADTTVNFKIQNYLGAQWAGTFKLNSELERKLVKMFADGDTDAVWRPFVLCVELNKSSSWTVVIYSEYWIINKTGLPLKIQETLSNTVEISGEDLIVFSQRKNRRKLVMLKVHQSDWSLPFGLDAISSMSLIACKDIERKRKYRILAEIANSTLSPIFTKIVTFLPYFFVKNNTKRALRFMEENEDADLWNDLLPGQGVAFWPYTESMRMRVKWKNSQLVSQHFDVTNIGRIVLRMENGSALCVEVRGGNNSPFRITFEKYQSGDAPVRVDNLCDDLFLKLNQVNLGQVALLSPFQSVLYTWDDPTENRELIWNVYNSKTKGYTAQFYTDGHGQETVTFRTLKRSPIIPHSNSTTKKFPNDAKFVNSVNSASICSSSDDSDSEADADAPTIDKVQKNKAVVYWISYAEKKQRVLMFTQDENTFLKAKSLVDPEWSKNEVFLALAGIGLSIVADSQMPNINSRELAYASITDSAAHWELDIGKRWKTLTLELSAWMEDKYRNISSHAQFDNYIDVNFAKMHMTKPFFGKLRRTYSPGIWIHLRKSNTLTYIQGNIHRIQIDNQIYDSIFPVILRPGSKKCFSNNSGIPRLKHCIEFFFLKQTKATHDVYKKINLIIREFNLNLQEEFLIRLIKDLMPKKSNESKHSLASRLKADLANVYVPMPCLPTKPLINKRNNIVELLYIAPIMLRVKFLASAEARVINQDPMDYCNIVRMIFSYASKGTFLKQAEFKLPHYEKIDTTIDNEEWLLDAWKNYKAELRHQFNVLIRSMTVLGNPYSYNFKSPGDNFYDTEGLVIQGDETAEKLSYNVACLLGYACMDGLFTPILNINPLESELYNSKHQGKISRFESTDTPQSALTLDRSYSIGVELEMSGLIVKPTDNTHQEELKYSLKALGKGILGLTKLEDGKSSLRIEPELILDTIKRAQEMGYNFVSRVRFPRYINPYSAVELYSTYKARGMYLLNMMLKSEYPNGETYWAHAALSYDGKHIALISLQRIYLVEKRCSIWASWHVAWSIETKELIETPVVDGNKLILRVNKSAQNQMMSQSTAADWYLECDDTVTLEWLSQKINTAMILNMINSRCRTV</sequence>
<dbReference type="GO" id="GO:0006869">
    <property type="term" value="P:lipid transport"/>
    <property type="evidence" value="ECO:0007669"/>
    <property type="project" value="UniProtKB-KW"/>
</dbReference>
<protein>
    <recommendedName>
        <fullName evidence="11">Vacuolar protein sorting-associated protein 13A</fullName>
    </recommendedName>
</protein>
<dbReference type="GO" id="GO:0045053">
    <property type="term" value="P:protein retention in Golgi apparatus"/>
    <property type="evidence" value="ECO:0007669"/>
    <property type="project" value="TreeGrafter"/>
</dbReference>
<dbReference type="Pfam" id="PF25037">
    <property type="entry name" value="VPS13_C"/>
    <property type="match status" value="1"/>
</dbReference>
<evidence type="ECO:0000259" key="6">
    <source>
        <dbReference type="Pfam" id="PF25033"/>
    </source>
</evidence>
<evidence type="ECO:0000256" key="2">
    <source>
        <dbReference type="ARBA" id="ARBA00022448"/>
    </source>
</evidence>
<reference evidence="9" key="1">
    <citation type="journal article" date="2023" name="bioRxiv">
        <title>Scaffold-level genome assemblies of two parasitoid biocontrol wasps reveal the parthenogenesis mechanism and an associated novel virus.</title>
        <authorList>
            <person name="Inwood S."/>
            <person name="Skelly J."/>
            <person name="Guhlin J."/>
            <person name="Harrop T."/>
            <person name="Goldson S."/>
            <person name="Dearden P."/>
        </authorList>
    </citation>
    <scope>NUCLEOTIDE SEQUENCE</scope>
    <source>
        <strain evidence="9">Irish</strain>
        <tissue evidence="9">Whole body</tissue>
    </source>
</reference>
<dbReference type="InterPro" id="IPR056747">
    <property type="entry name" value="VPS13-like_M"/>
</dbReference>
<dbReference type="InterPro" id="IPR009543">
    <property type="entry name" value="VPS13_VAB"/>
</dbReference>
<evidence type="ECO:0000259" key="7">
    <source>
        <dbReference type="Pfam" id="PF25036"/>
    </source>
</evidence>
<dbReference type="GO" id="GO:0006623">
    <property type="term" value="P:protein targeting to vacuole"/>
    <property type="evidence" value="ECO:0007669"/>
    <property type="project" value="TreeGrafter"/>
</dbReference>
<dbReference type="InterPro" id="IPR056748">
    <property type="entry name" value="VPS13-like_C"/>
</dbReference>
<dbReference type="Proteomes" id="UP001168990">
    <property type="component" value="Unassembled WGS sequence"/>
</dbReference>
<dbReference type="PANTHER" id="PTHR16166:SF93">
    <property type="entry name" value="INTERMEMBRANE LIPID TRANSFER PROTEIN VPS13"/>
    <property type="match status" value="1"/>
</dbReference>
<dbReference type="PANTHER" id="PTHR16166">
    <property type="entry name" value="VACUOLAR PROTEIN SORTING-ASSOCIATED PROTEIN VPS13"/>
    <property type="match status" value="1"/>
</dbReference>
<feature type="domain" description="Intermembrane lipid transfer protein VPS13-like C-terminal" evidence="8">
    <location>
        <begin position="3310"/>
        <end position="3422"/>
    </location>
</feature>
<name>A0AA39KK33_9HYME</name>
<evidence type="ECO:0000256" key="3">
    <source>
        <dbReference type="ARBA" id="ARBA00023055"/>
    </source>
</evidence>
<comment type="caution">
    <text evidence="9">The sequence shown here is derived from an EMBL/GenBank/DDBJ whole genome shotgun (WGS) entry which is preliminary data.</text>
</comment>
<proteinExistence type="inferred from homology"/>
<evidence type="ECO:0008006" key="11">
    <source>
        <dbReference type="Google" id="ProtNLM"/>
    </source>
</evidence>
<evidence type="ECO:0000259" key="5">
    <source>
        <dbReference type="Pfam" id="PF12624"/>
    </source>
</evidence>
<evidence type="ECO:0000313" key="10">
    <source>
        <dbReference type="Proteomes" id="UP001168990"/>
    </source>
</evidence>
<feature type="domain" description="Chorein N-terminal" evidence="5">
    <location>
        <begin position="443"/>
        <end position="775"/>
    </location>
</feature>
<comment type="similarity">
    <text evidence="1">Belongs to the VPS13 family.</text>
</comment>
<dbReference type="EMBL" id="JAQQBS010001422">
    <property type="protein sequence ID" value="KAK0164246.1"/>
    <property type="molecule type" value="Genomic_DNA"/>
</dbReference>
<evidence type="ECO:0000256" key="1">
    <source>
        <dbReference type="ARBA" id="ARBA00006545"/>
    </source>
</evidence>
<accession>A0AA39KK33</accession>
<keyword evidence="3" id="KW-0445">Lipid transport</keyword>
<gene>
    <name evidence="9" type="ORF">PV328_002894</name>
</gene>
<dbReference type="InterPro" id="IPR026854">
    <property type="entry name" value="VPS13_N"/>
</dbReference>
<feature type="domain" description="Chorein N-terminal" evidence="5">
    <location>
        <begin position="1"/>
        <end position="407"/>
    </location>
</feature>
<evidence type="ECO:0000256" key="4">
    <source>
        <dbReference type="SAM" id="MobiDB-lite"/>
    </source>
</evidence>
<feature type="region of interest" description="Disordered" evidence="4">
    <location>
        <begin position="1955"/>
        <end position="1980"/>
    </location>
</feature>
<reference evidence="9" key="2">
    <citation type="submission" date="2023-03" db="EMBL/GenBank/DDBJ databases">
        <authorList>
            <person name="Inwood S.N."/>
            <person name="Skelly J.G."/>
            <person name="Guhlin J."/>
            <person name="Harrop T.W.R."/>
            <person name="Goldson S.G."/>
            <person name="Dearden P.K."/>
        </authorList>
    </citation>
    <scope>NUCLEOTIDE SEQUENCE</scope>
    <source>
        <strain evidence="9">Irish</strain>
        <tissue evidence="9">Whole body</tissue>
    </source>
</reference>
<feature type="domain" description="VPS13-like middle region" evidence="6">
    <location>
        <begin position="1055"/>
        <end position="1877"/>
    </location>
</feature>
<keyword evidence="10" id="KW-1185">Reference proteome</keyword>
<feature type="domain" description="Vacuolar protein sorting-associated protein 13 VPS13 adaptor binding" evidence="7">
    <location>
        <begin position="2165"/>
        <end position="2682"/>
    </location>
</feature>